<reference evidence="1 2" key="1">
    <citation type="journal article" date="2007" name="Appl. Environ. Microbiol.">
        <title>Rhizobial factors required for stem nodule maturation and maintenance in Sesbania rostrata-Azorhizobium caulinodans ORS571 symbiosis.</title>
        <authorList>
            <person name="Suzuki S."/>
            <person name="Aono T."/>
            <person name="Lee KB."/>
            <person name="Suzuki T."/>
            <person name="Liu CT."/>
            <person name="Miwa H."/>
            <person name="Wakao S."/>
            <person name="Iki T."/>
            <person name="Oyaizu H."/>
        </authorList>
    </citation>
    <scope>NUCLEOTIDE SEQUENCE [LARGE SCALE GENOMIC DNA]</scope>
    <source>
        <strain evidence="2">ATCC 43989 / DSM 5975 / JCM 20966 / LMG 6465 / NBRC 14845 / NCIMB 13405 / ORS 571</strain>
    </source>
</reference>
<evidence type="ECO:0000313" key="2">
    <source>
        <dbReference type="Proteomes" id="UP000000270"/>
    </source>
</evidence>
<dbReference type="KEGG" id="azc:AZC_1120"/>
<gene>
    <name evidence="1" type="ordered locus">AZC_1120</name>
</gene>
<evidence type="ECO:0008006" key="3">
    <source>
        <dbReference type="Google" id="ProtNLM"/>
    </source>
</evidence>
<dbReference type="EMBL" id="AP009384">
    <property type="protein sequence ID" value="BAF87118.1"/>
    <property type="molecule type" value="Genomic_DNA"/>
</dbReference>
<dbReference type="RefSeq" id="WP_012169651.1">
    <property type="nucleotide sequence ID" value="NC_009937.1"/>
</dbReference>
<keyword evidence="2" id="KW-1185">Reference proteome</keyword>
<dbReference type="Proteomes" id="UP000000270">
    <property type="component" value="Chromosome"/>
</dbReference>
<reference evidence="1 2" key="3">
    <citation type="journal article" date="2008" name="BMC Genomics">
        <title>The genome of the versatile nitrogen fixer Azorhizobium caulinodans ORS571.</title>
        <authorList>
            <person name="Lee KB."/>
            <person name="Backer P.D."/>
            <person name="Aono T."/>
            <person name="Liu CT."/>
            <person name="Suzuki S."/>
            <person name="Suzuki T."/>
            <person name="Kaneko T."/>
            <person name="Yamada M."/>
            <person name="Tabata S."/>
            <person name="Kupfer D.M."/>
            <person name="Najar F.Z."/>
            <person name="Wiley G.B."/>
            <person name="Roe B."/>
            <person name="Binnewies T.T."/>
            <person name="Ussery D.W."/>
            <person name="D'Haeze W."/>
            <person name="Herder J.D."/>
            <person name="Gevers D."/>
            <person name="Vereecke D."/>
            <person name="Holsters M."/>
            <person name="Oyaizu H."/>
        </authorList>
    </citation>
    <scope>NUCLEOTIDE SEQUENCE [LARGE SCALE GENOMIC DNA]</scope>
    <source>
        <strain evidence="2">ATCC 43989 / DSM 5975 / JCM 20966 / LMG 6465 / NBRC 14845 / NCIMB 13405 / ORS 571</strain>
    </source>
</reference>
<reference evidence="1 2" key="6">
    <citation type="journal article" date="2011" name="Appl. Environ. Microbiol.">
        <title>Involvement of the azorhizobial chromosome partition gene (parA) in the onset of bacteroid differentiation during Sesbania rostrata stem nodule development.</title>
        <authorList>
            <person name="Liu CT."/>
            <person name="Lee KB."/>
            <person name="Wang YS."/>
            <person name="Peng MH."/>
            <person name="Lee KT."/>
            <person name="Suzuki S."/>
            <person name="Suzuki T."/>
            <person name="Oyaizu H."/>
        </authorList>
    </citation>
    <scope>NUCLEOTIDE SEQUENCE [LARGE SCALE GENOMIC DNA]</scope>
    <source>
        <strain evidence="2">ATCC 43989 / DSM 5975 / JCM 20966 / LMG 6465 / NBRC 14845 / NCIMB 13405 / ORS 571</strain>
    </source>
</reference>
<protein>
    <recommendedName>
        <fullName evidence="3">Phage tail assembly chaperone</fullName>
    </recommendedName>
</protein>
<dbReference type="AlphaFoldDB" id="A8HR51"/>
<dbReference type="HOGENOM" id="CLU_188457_1_1_5"/>
<dbReference type="STRING" id="438753.AZC_1120"/>
<accession>A8HR51</accession>
<evidence type="ECO:0000313" key="1">
    <source>
        <dbReference type="EMBL" id="BAF87118.1"/>
    </source>
</evidence>
<organism evidence="1 2">
    <name type="scientific">Azorhizobium caulinodans (strain ATCC 43989 / DSM 5975 / JCM 20966 / LMG 6465 / NBRC 14845 / NCIMB 13405 / ORS 571)</name>
    <dbReference type="NCBI Taxonomy" id="438753"/>
    <lineage>
        <taxon>Bacteria</taxon>
        <taxon>Pseudomonadati</taxon>
        <taxon>Pseudomonadota</taxon>
        <taxon>Alphaproteobacteria</taxon>
        <taxon>Hyphomicrobiales</taxon>
        <taxon>Xanthobacteraceae</taxon>
        <taxon>Azorhizobium</taxon>
    </lineage>
</organism>
<reference evidence="1 2" key="5">
    <citation type="journal article" date="2010" name="Appl. Environ. Microbiol.">
        <title>phrR-like gene praR of Azorhizobium caulinodans ORS571 is essential for symbiosis with Sesbania rostrata and is involved in expression of reb genes.</title>
        <authorList>
            <person name="Akiba N."/>
            <person name="Aono T."/>
            <person name="Toyazaki H."/>
            <person name="Sato S."/>
            <person name="Oyaizu H."/>
        </authorList>
    </citation>
    <scope>NUCLEOTIDE SEQUENCE [LARGE SCALE GENOMIC DNA]</scope>
    <source>
        <strain evidence="2">ATCC 43989 / DSM 5975 / JCM 20966 / LMG 6465 / NBRC 14845 / NCIMB 13405 / ORS 571</strain>
    </source>
</reference>
<dbReference type="Pfam" id="PF09550">
    <property type="entry name" value="Phage_TAC_6"/>
    <property type="match status" value="1"/>
</dbReference>
<proteinExistence type="predicted"/>
<reference evidence="1 2" key="4">
    <citation type="journal article" date="2009" name="Appl. Environ. Microbiol.">
        <title>Comparative genome-wide transcriptional profiling of Azorhizobium caulinodans ORS571 grown under free-living and symbiotic conditions.</title>
        <authorList>
            <person name="Tsukada S."/>
            <person name="Aono T."/>
            <person name="Akiba N."/>
            <person name="Lee KB."/>
            <person name="Liu CT."/>
            <person name="Toyazaki H."/>
            <person name="Oyaizu H."/>
        </authorList>
    </citation>
    <scope>NUCLEOTIDE SEQUENCE [LARGE SCALE GENOMIC DNA]</scope>
    <source>
        <strain evidence="2">ATCC 43989 / DSM 5975 / JCM 20966 / LMG 6465 / NBRC 14845 / NCIMB 13405 / ORS 571</strain>
    </source>
</reference>
<name>A8HR51_AZOC5</name>
<dbReference type="InterPro" id="IPR019056">
    <property type="entry name" value="Phage_TAC_6"/>
</dbReference>
<sequence length="55" mass="5937">MALGFGILRLSSRDFWCLTPRELAAACRPPAATSSGLDRAGLAALMARFPDTTRR</sequence>
<reference evidence="2" key="2">
    <citation type="submission" date="2007-04" db="EMBL/GenBank/DDBJ databases">
        <title>Complete genome sequence of the nitrogen-fixing bacterium Azorhizobium caulinodans ORS571.</title>
        <authorList>
            <person name="Lee K.B."/>
            <person name="Backer P.D."/>
            <person name="Aono T."/>
            <person name="Liu C.T."/>
            <person name="Suzuki S."/>
            <person name="Suzuki T."/>
            <person name="Kaneko T."/>
            <person name="Yamada M."/>
            <person name="Tabata S."/>
            <person name="Kupfer D.M."/>
            <person name="Najar F.Z."/>
            <person name="Wiley G.B."/>
            <person name="Roe B."/>
            <person name="Binnewies T."/>
            <person name="Ussery D."/>
            <person name="Vereecke D."/>
            <person name="Gevers D."/>
            <person name="Holsters M."/>
            <person name="Oyaizu H."/>
        </authorList>
    </citation>
    <scope>NUCLEOTIDE SEQUENCE [LARGE SCALE GENOMIC DNA]</scope>
    <source>
        <strain evidence="2">ATCC 43989 / DSM 5975 / JCM 20966 / LMG 6465 / NBRC 14845 / NCIMB 13405 / ORS 571</strain>
    </source>
</reference>